<dbReference type="AlphaFoldDB" id="A0AAP2Z7W6"/>
<name>A0AAP2Z7W6_9EURY</name>
<keyword evidence="3" id="KW-1185">Reference proteome</keyword>
<dbReference type="Proteomes" id="UP001321047">
    <property type="component" value="Unassembled WGS sequence"/>
</dbReference>
<dbReference type="EMBL" id="JAOPJZ010000004">
    <property type="protein sequence ID" value="MCU4751910.1"/>
    <property type="molecule type" value="Genomic_DNA"/>
</dbReference>
<evidence type="ECO:0000259" key="1">
    <source>
        <dbReference type="Pfam" id="PF25922"/>
    </source>
</evidence>
<evidence type="ECO:0000313" key="3">
    <source>
        <dbReference type="Proteomes" id="UP001321047"/>
    </source>
</evidence>
<accession>A0AAP2Z7W6</accession>
<evidence type="ECO:0000313" key="2">
    <source>
        <dbReference type="EMBL" id="MCU4751910.1"/>
    </source>
</evidence>
<protein>
    <recommendedName>
        <fullName evidence="1">DUF7968 domain-containing protein</fullName>
    </recommendedName>
</protein>
<comment type="caution">
    <text evidence="2">The sequence shown here is derived from an EMBL/GenBank/DDBJ whole genome shotgun (WGS) entry which is preliminary data.</text>
</comment>
<dbReference type="Pfam" id="PF25922">
    <property type="entry name" value="DUF7968"/>
    <property type="match status" value="1"/>
</dbReference>
<dbReference type="InterPro" id="IPR058274">
    <property type="entry name" value="DUF7968"/>
</dbReference>
<reference evidence="2 3" key="1">
    <citation type="submission" date="2022-09" db="EMBL/GenBank/DDBJ databases">
        <title>Enrichment on poylsaccharides allowed isolation of novel metabolic and taxonomic groups of Haloarchaea.</title>
        <authorList>
            <person name="Sorokin D.Y."/>
            <person name="Elcheninov A.G."/>
            <person name="Khizhniak T.V."/>
            <person name="Kolganova T.V."/>
            <person name="Kublanov I.V."/>
        </authorList>
    </citation>
    <scope>NUCLEOTIDE SEQUENCE [LARGE SCALE GENOMIC DNA]</scope>
    <source>
        <strain evidence="2 3">AArc-curdl1</strain>
    </source>
</reference>
<organism evidence="2 3">
    <name type="scientific">Natronosalvus hydrolyticus</name>
    <dbReference type="NCBI Taxonomy" id="2979988"/>
    <lineage>
        <taxon>Archaea</taxon>
        <taxon>Methanobacteriati</taxon>
        <taxon>Methanobacteriota</taxon>
        <taxon>Stenosarchaea group</taxon>
        <taxon>Halobacteria</taxon>
        <taxon>Halobacteriales</taxon>
        <taxon>Natrialbaceae</taxon>
        <taxon>Natronosalvus</taxon>
    </lineage>
</organism>
<sequence length="117" mass="12638">MALETPTDAAGDASSAATRLVVSYPADLSKWGRFQVEKPSFQAYLRKTRDTAEPGDIWEEFVGVGCCGSSLDVPLRVESLEDGTHIGDETEIEYSVREACGIEGSWRVQSQGGPSHS</sequence>
<gene>
    <name evidence="2" type="ORF">OB919_07925</name>
</gene>
<feature type="domain" description="DUF7968" evidence="1">
    <location>
        <begin position="14"/>
        <end position="116"/>
    </location>
</feature>
<proteinExistence type="predicted"/>
<dbReference type="RefSeq" id="WP_342808162.1">
    <property type="nucleotide sequence ID" value="NZ_JAOPJZ010000004.1"/>
</dbReference>